<evidence type="ECO:0008006" key="3">
    <source>
        <dbReference type="Google" id="ProtNLM"/>
    </source>
</evidence>
<dbReference type="SUPFAM" id="SSF46689">
    <property type="entry name" value="Homeodomain-like"/>
    <property type="match status" value="1"/>
</dbReference>
<accession>A0A5B0QMP9</accession>
<dbReference type="EMBL" id="VDEP01000273">
    <property type="protein sequence ID" value="KAA1114144.1"/>
    <property type="molecule type" value="Genomic_DNA"/>
</dbReference>
<dbReference type="AlphaFoldDB" id="A0A5B0QMP9"/>
<sequence length="91" mass="10122">MQYRYRAIYRIVSHRFIVVARIVGSGQTTVSSIVSRARTRGTVETAEKSGRPRLSSERDLMQLQRSLASHPKLTLAEVTNTMATPVSSSTI</sequence>
<protein>
    <recommendedName>
        <fullName evidence="3">Transposase Tc1-like domain-containing protein</fullName>
    </recommendedName>
</protein>
<name>A0A5B0QMP9_PUCGR</name>
<evidence type="ECO:0000313" key="2">
    <source>
        <dbReference type="Proteomes" id="UP000325313"/>
    </source>
</evidence>
<reference evidence="1 2" key="1">
    <citation type="submission" date="2019-05" db="EMBL/GenBank/DDBJ databases">
        <title>Emergence of the Ug99 lineage of the wheat stem rust pathogen through somatic hybridization.</title>
        <authorList>
            <person name="Li F."/>
            <person name="Upadhyaya N.M."/>
            <person name="Sperschneider J."/>
            <person name="Matny O."/>
            <person name="Nguyen-Phuc H."/>
            <person name="Mago R."/>
            <person name="Raley C."/>
            <person name="Miller M.E."/>
            <person name="Silverstein K.A.T."/>
            <person name="Henningsen E."/>
            <person name="Hirsch C.D."/>
            <person name="Visser B."/>
            <person name="Pretorius Z.A."/>
            <person name="Steffenson B.J."/>
            <person name="Schwessinger B."/>
            <person name="Dodds P.N."/>
            <person name="Figueroa M."/>
        </authorList>
    </citation>
    <scope>NUCLEOTIDE SEQUENCE [LARGE SCALE GENOMIC DNA]</scope>
    <source>
        <strain evidence="1 2">Ug99</strain>
    </source>
</reference>
<gene>
    <name evidence="1" type="ORF">PGTUg99_024434</name>
</gene>
<dbReference type="InterPro" id="IPR009057">
    <property type="entry name" value="Homeodomain-like_sf"/>
</dbReference>
<comment type="caution">
    <text evidence="1">The sequence shown here is derived from an EMBL/GenBank/DDBJ whole genome shotgun (WGS) entry which is preliminary data.</text>
</comment>
<organism evidence="1 2">
    <name type="scientific">Puccinia graminis f. sp. tritici</name>
    <dbReference type="NCBI Taxonomy" id="56615"/>
    <lineage>
        <taxon>Eukaryota</taxon>
        <taxon>Fungi</taxon>
        <taxon>Dikarya</taxon>
        <taxon>Basidiomycota</taxon>
        <taxon>Pucciniomycotina</taxon>
        <taxon>Pucciniomycetes</taxon>
        <taxon>Pucciniales</taxon>
        <taxon>Pucciniaceae</taxon>
        <taxon>Puccinia</taxon>
    </lineage>
</organism>
<dbReference type="Proteomes" id="UP000325313">
    <property type="component" value="Unassembled WGS sequence"/>
</dbReference>
<proteinExistence type="predicted"/>
<evidence type="ECO:0000313" key="1">
    <source>
        <dbReference type="EMBL" id="KAA1114144.1"/>
    </source>
</evidence>